<keyword evidence="3" id="KW-1185">Reference proteome</keyword>
<dbReference type="RefSeq" id="WP_380107140.1">
    <property type="nucleotide sequence ID" value="NZ_JBHSIH010000001.1"/>
</dbReference>
<accession>A0ABW5EYU3</accession>
<organism evidence="2 3">
    <name type="scientific">Delftia deserti</name>
    <dbReference type="NCBI Taxonomy" id="1651218"/>
    <lineage>
        <taxon>Bacteria</taxon>
        <taxon>Pseudomonadati</taxon>
        <taxon>Pseudomonadota</taxon>
        <taxon>Betaproteobacteria</taxon>
        <taxon>Burkholderiales</taxon>
        <taxon>Comamonadaceae</taxon>
        <taxon>Delftia</taxon>
    </lineage>
</organism>
<evidence type="ECO:0000313" key="3">
    <source>
        <dbReference type="Proteomes" id="UP001597287"/>
    </source>
</evidence>
<evidence type="ECO:0000313" key="2">
    <source>
        <dbReference type="EMBL" id="MFD2322284.1"/>
    </source>
</evidence>
<proteinExistence type="predicted"/>
<dbReference type="EMBL" id="JBHUIG010000039">
    <property type="protein sequence ID" value="MFD2322284.1"/>
    <property type="molecule type" value="Genomic_DNA"/>
</dbReference>
<keyword evidence="1" id="KW-0732">Signal</keyword>
<protein>
    <submittedName>
        <fullName evidence="2">Cell surface protein</fullName>
    </submittedName>
</protein>
<name>A0ABW5EYU3_9BURK</name>
<gene>
    <name evidence="2" type="ORF">ACFSPV_26775</name>
</gene>
<feature type="chain" id="PRO_5047266493" evidence="1">
    <location>
        <begin position="26"/>
        <end position="588"/>
    </location>
</feature>
<feature type="signal peptide" evidence="1">
    <location>
        <begin position="1"/>
        <end position="25"/>
    </location>
</feature>
<reference evidence="3" key="1">
    <citation type="journal article" date="2019" name="Int. J. Syst. Evol. Microbiol.">
        <title>The Global Catalogue of Microorganisms (GCM) 10K type strain sequencing project: providing services to taxonomists for standard genome sequencing and annotation.</title>
        <authorList>
            <consortium name="The Broad Institute Genomics Platform"/>
            <consortium name="The Broad Institute Genome Sequencing Center for Infectious Disease"/>
            <person name="Wu L."/>
            <person name="Ma J."/>
        </authorList>
    </citation>
    <scope>NUCLEOTIDE SEQUENCE [LARGE SCALE GENOMIC DNA]</scope>
    <source>
        <strain evidence="3">CCUG 62793</strain>
    </source>
</reference>
<dbReference type="Proteomes" id="UP001597287">
    <property type="component" value="Unassembled WGS sequence"/>
</dbReference>
<evidence type="ECO:0000256" key="1">
    <source>
        <dbReference type="SAM" id="SignalP"/>
    </source>
</evidence>
<sequence>MKKNVLALSIAAMVGGLGFAGVASADVVQGKVAADRSTGIGVTNATKFQVTEGGTGHNLVVPYFNAQNGNMTVLHLVNTDTENGKAVKVRFRGAANSDDLLDFQVLLSPQDVWTAAVAQGPDGRLQLTTFDNTCTLPALRSRPVALDESFSSVPARTGAGTAGYFNSTTGRLNPKLSAEAAANGTREGYVEIFNMADIPKKNSSTYAAPGFDDDSALYKTIKHNGSGVAACDTTVLKEVLLNGEYKDEVEIAKQGMTTPTTGLMADWYIMNVPQTTTFSGAATAVTATTEDGAAARGNFVVFQQKSSAATEGGVTVNDTTADPLLLKFAAGNIGLTKDDVGAVAGLGTSDEPFIIANLNDLPDMSTPYLVNTATPAVKVTAPAQAQALTRALATKNVINQYANDVSINGKTDWVFSMPTRRYSVALAYTSEASAAAKTVFTSGIKGAGAGTKEFFYTGNAKLDAATARGDARICVDANSIVTYGREEEEKSDDFDLSPAPASKTSFCGETSVLKFGVAQSDVSVLGASVAFQGIKNPISKRGWANISTTNNSNGLPILGSAFIKLTNPSAGAGFSGTYGITWPHRYVR</sequence>
<comment type="caution">
    <text evidence="2">The sequence shown here is derived from an EMBL/GenBank/DDBJ whole genome shotgun (WGS) entry which is preliminary data.</text>
</comment>